<dbReference type="EMBL" id="VORB01000003">
    <property type="protein sequence ID" value="TXC81746.1"/>
    <property type="molecule type" value="Genomic_DNA"/>
</dbReference>
<dbReference type="GO" id="GO:0005737">
    <property type="term" value="C:cytoplasm"/>
    <property type="evidence" value="ECO:0007669"/>
    <property type="project" value="UniProtKB-SubCell"/>
</dbReference>
<comment type="function">
    <text evidence="2">Functions as a ribosomal silencing factor. Interacts with ribosomal protein uL14 (rplN), blocking formation of intersubunit bridge B8. Prevents association of the 30S and 50S ribosomal subunits and the formation of functional ribosomes, thus repressing translation.</text>
</comment>
<dbReference type="GO" id="GO:0043023">
    <property type="term" value="F:ribosomal large subunit binding"/>
    <property type="evidence" value="ECO:0007669"/>
    <property type="project" value="TreeGrafter"/>
</dbReference>
<reference evidence="3 4" key="1">
    <citation type="submission" date="2019-08" db="EMBL/GenBank/DDBJ databases">
        <title>Genome of Luteibaculum oceani JCM 18817.</title>
        <authorList>
            <person name="Bowman J.P."/>
        </authorList>
    </citation>
    <scope>NUCLEOTIDE SEQUENCE [LARGE SCALE GENOMIC DNA]</scope>
    <source>
        <strain evidence="3 4">JCM 18817</strain>
    </source>
</reference>
<dbReference type="GO" id="GO:0042256">
    <property type="term" value="P:cytosolic ribosome assembly"/>
    <property type="evidence" value="ECO:0007669"/>
    <property type="project" value="UniProtKB-UniRule"/>
</dbReference>
<dbReference type="AlphaFoldDB" id="A0A5C6VBE9"/>
<comment type="subunit">
    <text evidence="2">Interacts with ribosomal protein uL14 (rplN).</text>
</comment>
<keyword evidence="2" id="KW-0810">Translation regulation</keyword>
<dbReference type="InterPro" id="IPR004394">
    <property type="entry name" value="Iojap/RsfS/C7orf30"/>
</dbReference>
<dbReference type="PANTHER" id="PTHR21043">
    <property type="entry name" value="IOJAP SUPERFAMILY ORTHOLOG"/>
    <property type="match status" value="1"/>
</dbReference>
<name>A0A5C6VBE9_9FLAO</name>
<dbReference type="GO" id="GO:0090071">
    <property type="term" value="P:negative regulation of ribosome biogenesis"/>
    <property type="evidence" value="ECO:0007669"/>
    <property type="project" value="UniProtKB-UniRule"/>
</dbReference>
<dbReference type="InterPro" id="IPR043519">
    <property type="entry name" value="NT_sf"/>
</dbReference>
<evidence type="ECO:0000313" key="3">
    <source>
        <dbReference type="EMBL" id="TXC81746.1"/>
    </source>
</evidence>
<dbReference type="RefSeq" id="WP_147013753.1">
    <property type="nucleotide sequence ID" value="NZ_VORB01000003.1"/>
</dbReference>
<comment type="subcellular location">
    <subcellularLocation>
        <location evidence="2">Cytoplasm</location>
    </subcellularLocation>
</comment>
<evidence type="ECO:0000313" key="4">
    <source>
        <dbReference type="Proteomes" id="UP000321168"/>
    </source>
</evidence>
<keyword evidence="4" id="KW-1185">Reference proteome</keyword>
<keyword evidence="2" id="KW-0963">Cytoplasm</keyword>
<keyword evidence="2" id="KW-0678">Repressor</keyword>
<evidence type="ECO:0000256" key="1">
    <source>
        <dbReference type="ARBA" id="ARBA00010574"/>
    </source>
</evidence>
<accession>A0A5C6VBE9</accession>
<dbReference type="Gene3D" id="3.30.460.10">
    <property type="entry name" value="Beta Polymerase, domain 2"/>
    <property type="match status" value="1"/>
</dbReference>
<proteinExistence type="inferred from homology"/>
<dbReference type="PANTHER" id="PTHR21043:SF0">
    <property type="entry name" value="MITOCHONDRIAL ASSEMBLY OF RIBOSOMAL LARGE SUBUNIT PROTEIN 1"/>
    <property type="match status" value="1"/>
</dbReference>
<dbReference type="Pfam" id="PF02410">
    <property type="entry name" value="RsfS"/>
    <property type="match status" value="1"/>
</dbReference>
<dbReference type="NCBIfam" id="TIGR00090">
    <property type="entry name" value="rsfS_iojap_ybeB"/>
    <property type="match status" value="1"/>
</dbReference>
<gene>
    <name evidence="2 3" type="primary">rsfS</name>
    <name evidence="3" type="ORF">FRX97_04315</name>
</gene>
<dbReference type="SUPFAM" id="SSF81301">
    <property type="entry name" value="Nucleotidyltransferase"/>
    <property type="match status" value="1"/>
</dbReference>
<dbReference type="OrthoDB" id="9793681at2"/>
<evidence type="ECO:0000256" key="2">
    <source>
        <dbReference type="HAMAP-Rule" id="MF_01477"/>
    </source>
</evidence>
<organism evidence="3 4">
    <name type="scientific">Luteibaculum oceani</name>
    <dbReference type="NCBI Taxonomy" id="1294296"/>
    <lineage>
        <taxon>Bacteria</taxon>
        <taxon>Pseudomonadati</taxon>
        <taxon>Bacteroidota</taxon>
        <taxon>Flavobacteriia</taxon>
        <taxon>Flavobacteriales</taxon>
        <taxon>Luteibaculaceae</taxon>
        <taxon>Luteibaculum</taxon>
    </lineage>
</organism>
<dbReference type="Proteomes" id="UP000321168">
    <property type="component" value="Unassembled WGS sequence"/>
</dbReference>
<dbReference type="GO" id="GO:0017148">
    <property type="term" value="P:negative regulation of translation"/>
    <property type="evidence" value="ECO:0007669"/>
    <property type="project" value="UniProtKB-UniRule"/>
</dbReference>
<sequence length="126" mass="14499">MPDKEIKKLPAIVQSAIKGIQDVKGNDIVYINLSKLEHRCCDHFIVCHGNSNTQVSAIANAVEFETREELNLRPIHREGIANAEWALLDYGELVVHIFHRDKRLHYNIEELWSDGELLKIEDEVEV</sequence>
<comment type="caution">
    <text evidence="3">The sequence shown here is derived from an EMBL/GenBank/DDBJ whole genome shotgun (WGS) entry which is preliminary data.</text>
</comment>
<protein>
    <recommendedName>
        <fullName evidence="2">Ribosomal silencing factor RsfS</fullName>
    </recommendedName>
</protein>
<comment type="similarity">
    <text evidence="1 2">Belongs to the Iojap/RsfS family.</text>
</comment>
<dbReference type="HAMAP" id="MF_01477">
    <property type="entry name" value="Iojap_RsfS"/>
    <property type="match status" value="1"/>
</dbReference>